<dbReference type="PANTHER" id="PTHR35402">
    <property type="entry name" value="INTEGRAL MEMBRANE PROTEIN-RELATED"/>
    <property type="match status" value="1"/>
</dbReference>
<feature type="transmembrane region" description="Helical" evidence="6">
    <location>
        <begin position="54"/>
        <end position="74"/>
    </location>
</feature>
<evidence type="ECO:0000259" key="7">
    <source>
        <dbReference type="Pfam" id="PF00482"/>
    </source>
</evidence>
<evidence type="ECO:0000256" key="3">
    <source>
        <dbReference type="ARBA" id="ARBA00022692"/>
    </source>
</evidence>
<keyword evidence="4 6" id="KW-1133">Transmembrane helix</keyword>
<evidence type="ECO:0000256" key="5">
    <source>
        <dbReference type="ARBA" id="ARBA00023136"/>
    </source>
</evidence>
<evidence type="ECO:0000313" key="8">
    <source>
        <dbReference type="EMBL" id="SDW42591.1"/>
    </source>
</evidence>
<dbReference type="InterPro" id="IPR018076">
    <property type="entry name" value="T2SS_GspF_dom"/>
</dbReference>
<name>A0A1H2TF94_HALVA</name>
<dbReference type="Proteomes" id="UP000182573">
    <property type="component" value="Unassembled WGS sequence"/>
</dbReference>
<evidence type="ECO:0000256" key="6">
    <source>
        <dbReference type="SAM" id="Phobius"/>
    </source>
</evidence>
<dbReference type="InterPro" id="IPR056569">
    <property type="entry name" value="ArlJ-like"/>
</dbReference>
<evidence type="ECO:0000313" key="9">
    <source>
        <dbReference type="Proteomes" id="UP000182573"/>
    </source>
</evidence>
<feature type="transmembrane region" description="Helical" evidence="6">
    <location>
        <begin position="356"/>
        <end position="375"/>
    </location>
</feature>
<feature type="domain" description="Type II secretion system protein GspF" evidence="7">
    <location>
        <begin position="149"/>
        <end position="277"/>
    </location>
</feature>
<feature type="transmembrane region" description="Helical" evidence="6">
    <location>
        <begin position="303"/>
        <end position="326"/>
    </location>
</feature>
<accession>A0A1H2TF94</accession>
<sequence>MTTEGSGTLGLLDRGLYALFAHHAEDDHHASTRDRYRAAYPSAGFGVYIARVYGLSWVALCVGVVGTATIAMLVPPRTFDSFVAVLQQSLPVVNRLTLPEVPRLLVATVLGTVAGLTLKQSVFVAGNRYLSWVANARRADIAATLPGAVRYLRVLASGTHDRREMLRAVAEQDAYGETAVAFRRALNQGILTGSLDTGIERVASETPSRDLLAPFLLKFREHANQSAEALEGYLEMEGRLLSHEQSRQHERATGYLELLAELFVVLLVLPALVVLIVTVMGILAPGLSEPVATPLGETTVRAIVVYGSAAFVMATGLLAAFVVATLRPRNTAAPSYSLPDGPVALLTAIPSNPASALVACVPVGAVVAAGLWSLGYRPVNVALLSYATVGVPVGVVTVRRARADDAKDREIQDFVHAVAGHVALGRPFPEAVQRVADDVELGALASDVQSLAFTLSLGDSPGDAAADRRAAALDQFVDRVGTPMAEQTIGLVVGALDTGSDAEDVFETLQTEIGQLYHLRKSIRSALLVYVAVGWTTALLVIGITVAVNVYVLDSFAQLSSVSGGANIAFDPTAIKPAREQYRFYVVTQATMLACGWFAGTASRGVYEALLHSSGLVLIAYVVFAGAGLI</sequence>
<feature type="transmembrane region" description="Helical" evidence="6">
    <location>
        <begin position="258"/>
        <end position="283"/>
    </location>
</feature>
<evidence type="ECO:0000256" key="4">
    <source>
        <dbReference type="ARBA" id="ARBA00022989"/>
    </source>
</evidence>
<keyword evidence="3 6" id="KW-0812">Transmembrane</keyword>
<keyword evidence="5 6" id="KW-0472">Membrane</keyword>
<dbReference type="PANTHER" id="PTHR35402:SF1">
    <property type="entry name" value="TYPE II SECRETION SYSTEM PROTEIN GSPF DOMAIN-CONTAINING PROTEIN"/>
    <property type="match status" value="1"/>
</dbReference>
<feature type="transmembrane region" description="Helical" evidence="6">
    <location>
        <begin position="381"/>
        <end position="399"/>
    </location>
</feature>
<comment type="subcellular location">
    <subcellularLocation>
        <location evidence="1">Cell membrane</location>
        <topology evidence="1">Multi-pass membrane protein</topology>
    </subcellularLocation>
</comment>
<feature type="transmembrane region" description="Helical" evidence="6">
    <location>
        <begin position="609"/>
        <end position="629"/>
    </location>
</feature>
<organism evidence="8 9">
    <name type="scientific">Haloarcula vallismortis</name>
    <name type="common">Halobacterium vallismortis</name>
    <dbReference type="NCBI Taxonomy" id="28442"/>
    <lineage>
        <taxon>Archaea</taxon>
        <taxon>Methanobacteriati</taxon>
        <taxon>Methanobacteriota</taxon>
        <taxon>Stenosarchaea group</taxon>
        <taxon>Halobacteria</taxon>
        <taxon>Halobacteriales</taxon>
        <taxon>Haloarculaceae</taxon>
        <taxon>Haloarcula</taxon>
    </lineage>
</organism>
<dbReference type="STRING" id="28442.SAMN05443574_103182"/>
<gene>
    <name evidence="8" type="ORF">SAMN05443574_103182</name>
</gene>
<evidence type="ECO:0000256" key="2">
    <source>
        <dbReference type="ARBA" id="ARBA00022475"/>
    </source>
</evidence>
<protein>
    <submittedName>
        <fullName evidence="8">Archaellum biogenesis protein FlaJ, TadC family</fullName>
    </submittedName>
</protein>
<keyword evidence="2" id="KW-1003">Cell membrane</keyword>
<dbReference type="EMBL" id="FNOF01000003">
    <property type="protein sequence ID" value="SDW42591.1"/>
    <property type="molecule type" value="Genomic_DNA"/>
</dbReference>
<reference evidence="8 9" key="1">
    <citation type="submission" date="2016-10" db="EMBL/GenBank/DDBJ databases">
        <authorList>
            <person name="de Groot N.N."/>
        </authorList>
    </citation>
    <scope>NUCLEOTIDE SEQUENCE [LARGE SCALE GENOMIC DNA]</scope>
    <source>
        <strain evidence="8 9">DSM 3756</strain>
    </source>
</reference>
<dbReference type="Pfam" id="PF00482">
    <property type="entry name" value="T2SSF"/>
    <property type="match status" value="2"/>
</dbReference>
<feature type="domain" description="Type II secretion system protein GspF" evidence="7">
    <location>
        <begin position="414"/>
        <end position="547"/>
    </location>
</feature>
<feature type="transmembrane region" description="Helical" evidence="6">
    <location>
        <begin position="527"/>
        <end position="552"/>
    </location>
</feature>
<dbReference type="GO" id="GO:0005886">
    <property type="term" value="C:plasma membrane"/>
    <property type="evidence" value="ECO:0007669"/>
    <property type="project" value="UniProtKB-SubCell"/>
</dbReference>
<dbReference type="AlphaFoldDB" id="A0A1H2TF94"/>
<dbReference type="RefSeq" id="WP_004515049.1">
    <property type="nucleotide sequence ID" value="NZ_FNOF01000003.1"/>
</dbReference>
<evidence type="ECO:0000256" key="1">
    <source>
        <dbReference type="ARBA" id="ARBA00004651"/>
    </source>
</evidence>
<proteinExistence type="predicted"/>